<evidence type="ECO:0008006" key="2">
    <source>
        <dbReference type="Google" id="ProtNLM"/>
    </source>
</evidence>
<dbReference type="PANTHER" id="PTHR48420">
    <property type="entry name" value="NON-HAEM DIOXYGENASE N-TERMINAL DOMAIN-CONTAINING PROTEIN"/>
    <property type="match status" value="1"/>
</dbReference>
<reference evidence="1" key="1">
    <citation type="submission" date="2021-01" db="EMBL/GenBank/DDBJ databases">
        <authorList>
            <person name="Corre E."/>
            <person name="Pelletier E."/>
            <person name="Niang G."/>
            <person name="Scheremetjew M."/>
            <person name="Finn R."/>
            <person name="Kale V."/>
            <person name="Holt S."/>
            <person name="Cochrane G."/>
            <person name="Meng A."/>
            <person name="Brown T."/>
            <person name="Cohen L."/>
        </authorList>
    </citation>
    <scope>NUCLEOTIDE SEQUENCE</scope>
    <source>
        <strain evidence="1">OF101</strain>
    </source>
</reference>
<sequence>MAKGSFYANPLFDDAAEGDEEVRAKYPYACSRNVWPEELPELQSAFKEMGRLLGSVAKLVLQQCDSMVQAQTGRHPQLVETTFGCSRMVAGRLLHYFPLDEGAEAGSAANWCGWHNDNSSITGLVPAVWLDDATGEEAGCPPSSEGGLYVQGRSGNVRKVAMPPDCLGFQVGEAAQILSGGVLRATPHHVRGHVSKPGEGRLSRETFACFFEPNWDKHIGPPEGAELADVFRDEETELIPPLSTRFRPDSATNTVEFGKLLGDSFQEYYKHNGN</sequence>
<dbReference type="PANTHER" id="PTHR48420:SF1">
    <property type="entry name" value="NON-HAEM DIOXYGENASE N-TERMINAL DOMAIN-CONTAINING PROTEIN"/>
    <property type="match status" value="1"/>
</dbReference>
<dbReference type="SUPFAM" id="SSF51197">
    <property type="entry name" value="Clavaminate synthase-like"/>
    <property type="match status" value="1"/>
</dbReference>
<dbReference type="EMBL" id="HBGE01004278">
    <property type="protein sequence ID" value="CAD9090609.1"/>
    <property type="molecule type" value="Transcribed_RNA"/>
</dbReference>
<name>A0A7S1KZS4_ALECA</name>
<dbReference type="InterPro" id="IPR027443">
    <property type="entry name" value="IPNS-like_sf"/>
</dbReference>
<protein>
    <recommendedName>
        <fullName evidence="2">Non-haem dioxygenase N-terminal domain-containing protein</fullName>
    </recommendedName>
</protein>
<accession>A0A7S1KZS4</accession>
<organism evidence="1">
    <name type="scientific">Alexandrium catenella</name>
    <name type="common">Red tide dinoflagellate</name>
    <name type="synonym">Gonyaulax catenella</name>
    <dbReference type="NCBI Taxonomy" id="2925"/>
    <lineage>
        <taxon>Eukaryota</taxon>
        <taxon>Sar</taxon>
        <taxon>Alveolata</taxon>
        <taxon>Dinophyceae</taxon>
        <taxon>Gonyaulacales</taxon>
        <taxon>Pyrocystaceae</taxon>
        <taxon>Alexandrium</taxon>
    </lineage>
</organism>
<dbReference type="AlphaFoldDB" id="A0A7S1KZS4"/>
<gene>
    <name evidence="1" type="ORF">ACAT0790_LOCUS2594</name>
</gene>
<dbReference type="Gene3D" id="2.60.120.330">
    <property type="entry name" value="B-lactam Antibiotic, Isopenicillin N Synthase, Chain"/>
    <property type="match status" value="1"/>
</dbReference>
<proteinExistence type="predicted"/>
<evidence type="ECO:0000313" key="1">
    <source>
        <dbReference type="EMBL" id="CAD9090609.1"/>
    </source>
</evidence>